<dbReference type="PANTHER" id="PTHR12110">
    <property type="entry name" value="HYDROXYPYRUVATE ISOMERASE"/>
    <property type="match status" value="1"/>
</dbReference>
<comment type="caution">
    <text evidence="2">The sequence shown here is derived from an EMBL/GenBank/DDBJ whole genome shotgun (WGS) entry which is preliminary data.</text>
</comment>
<sequence length="338" mass="37028">MKNEISRRGFMSIIPAAAVGVLLSKNSIFAKNANGPELGKPNSKFGGVQVGVITYSFRSMPHDIDQLLQFCVASNISAIEMMGDPAETFAGKPINPIKMPPIPPKGGQPQRPPLTDEQKKEMADYNRRVAEWRATASMDKFVEIGKKFKEAGITIYAFKPNAFGANNTDAEIEYGMKAAKALGATSVTVEIPTDTNQTKRLGDFGSKHKVYVGYHAHLQANDTLWDTALAQSPYNSLNLDCGHYIAVGGKNTKESLLALIEAKHDRITSMHMKDRTADGKNNLSWGQGDTPIKDILLLVKNKKYPIPVTVELEYDIPEGSDAVKEVAKCVEYAKKILV</sequence>
<evidence type="ECO:0000259" key="1">
    <source>
        <dbReference type="Pfam" id="PF01261"/>
    </source>
</evidence>
<organism evidence="2 3">
    <name type="scientific">Arcicella aurantiaca</name>
    <dbReference type="NCBI Taxonomy" id="591202"/>
    <lineage>
        <taxon>Bacteria</taxon>
        <taxon>Pseudomonadati</taxon>
        <taxon>Bacteroidota</taxon>
        <taxon>Cytophagia</taxon>
        <taxon>Cytophagales</taxon>
        <taxon>Flectobacillaceae</taxon>
        <taxon>Arcicella</taxon>
    </lineage>
</organism>
<dbReference type="InterPro" id="IPR013022">
    <property type="entry name" value="Xyl_isomerase-like_TIM-brl"/>
</dbReference>
<name>A0A316EWE4_9BACT</name>
<accession>A0A316EWE4</accession>
<keyword evidence="3" id="KW-1185">Reference proteome</keyword>
<gene>
    <name evidence="2" type="ORF">LV89_01795</name>
</gene>
<evidence type="ECO:0000313" key="3">
    <source>
        <dbReference type="Proteomes" id="UP000245489"/>
    </source>
</evidence>
<reference evidence="2 3" key="1">
    <citation type="submission" date="2018-05" db="EMBL/GenBank/DDBJ databases">
        <title>Genomic Encyclopedia of Archaeal and Bacterial Type Strains, Phase II (KMG-II): from individual species to whole genera.</title>
        <authorList>
            <person name="Goeker M."/>
        </authorList>
    </citation>
    <scope>NUCLEOTIDE SEQUENCE [LARGE SCALE GENOMIC DNA]</scope>
    <source>
        <strain evidence="2 3">DSM 22214</strain>
    </source>
</reference>
<protein>
    <submittedName>
        <fullName evidence="2">Sugar phosphate isomerase/epimerase</fullName>
    </submittedName>
</protein>
<dbReference type="Pfam" id="PF01261">
    <property type="entry name" value="AP_endonuc_2"/>
    <property type="match status" value="1"/>
</dbReference>
<dbReference type="AlphaFoldDB" id="A0A316EWE4"/>
<evidence type="ECO:0000313" key="2">
    <source>
        <dbReference type="EMBL" id="PWK27481.1"/>
    </source>
</evidence>
<proteinExistence type="predicted"/>
<dbReference type="RefSeq" id="WP_109742549.1">
    <property type="nucleotide sequence ID" value="NZ_QGGO01000007.1"/>
</dbReference>
<keyword evidence="2" id="KW-0413">Isomerase</keyword>
<dbReference type="PANTHER" id="PTHR12110:SF53">
    <property type="entry name" value="BLR5974 PROTEIN"/>
    <property type="match status" value="1"/>
</dbReference>
<dbReference type="InterPro" id="IPR050312">
    <property type="entry name" value="IolE/XylAMocC-like"/>
</dbReference>
<feature type="domain" description="Xylose isomerase-like TIM barrel" evidence="1">
    <location>
        <begin position="133"/>
        <end position="326"/>
    </location>
</feature>
<dbReference type="InterPro" id="IPR036237">
    <property type="entry name" value="Xyl_isomerase-like_sf"/>
</dbReference>
<dbReference type="EMBL" id="QGGO01000007">
    <property type="protein sequence ID" value="PWK27481.1"/>
    <property type="molecule type" value="Genomic_DNA"/>
</dbReference>
<dbReference type="Proteomes" id="UP000245489">
    <property type="component" value="Unassembled WGS sequence"/>
</dbReference>
<dbReference type="Gene3D" id="3.20.20.150">
    <property type="entry name" value="Divalent-metal-dependent TIM barrel enzymes"/>
    <property type="match status" value="1"/>
</dbReference>
<dbReference type="OrthoDB" id="263912at2"/>
<dbReference type="SUPFAM" id="SSF51658">
    <property type="entry name" value="Xylose isomerase-like"/>
    <property type="match status" value="1"/>
</dbReference>
<dbReference type="GO" id="GO:0016853">
    <property type="term" value="F:isomerase activity"/>
    <property type="evidence" value="ECO:0007669"/>
    <property type="project" value="UniProtKB-KW"/>
</dbReference>